<dbReference type="InterPro" id="IPR051783">
    <property type="entry name" value="NAD(P)-dependent_oxidoreduct"/>
</dbReference>
<organism evidence="2 3">
    <name type="scientific">Roseobacter fucihabitans</name>
    <dbReference type="NCBI Taxonomy" id="1537242"/>
    <lineage>
        <taxon>Bacteria</taxon>
        <taxon>Pseudomonadati</taxon>
        <taxon>Pseudomonadota</taxon>
        <taxon>Alphaproteobacteria</taxon>
        <taxon>Rhodobacterales</taxon>
        <taxon>Roseobacteraceae</taxon>
        <taxon>Roseobacter</taxon>
    </lineage>
</organism>
<protein>
    <submittedName>
        <fullName evidence="2">2-alkyl-3-oxoalkanoate reductase</fullName>
        <ecNumber evidence="2">1.1.1.412</ecNumber>
    </submittedName>
</protein>
<evidence type="ECO:0000313" key="2">
    <source>
        <dbReference type="EMBL" id="WVX51454.1"/>
    </source>
</evidence>
<evidence type="ECO:0000259" key="1">
    <source>
        <dbReference type="Pfam" id="PF01370"/>
    </source>
</evidence>
<dbReference type="Pfam" id="PF01370">
    <property type="entry name" value="Epimerase"/>
    <property type="match status" value="1"/>
</dbReference>
<gene>
    <name evidence="2" type="primary">oleD</name>
    <name evidence="2" type="ORF">ROLI_045560</name>
</gene>
<keyword evidence="3" id="KW-1185">Reference proteome</keyword>
<reference evidence="2 3" key="1">
    <citation type="submission" date="2024-01" db="EMBL/GenBank/DDBJ databases">
        <title>Roseobacter fucihabitans sp. nov., isolated from the brown alga Fucus spiralis.</title>
        <authorList>
            <person name="Hahnke S."/>
            <person name="Berger M."/>
            <person name="Schlingloff A."/>
            <person name="Athale I."/>
            <person name="Neumann-Schaal M."/>
            <person name="Adenaya A."/>
            <person name="Poehlein A."/>
            <person name="Daniel R."/>
            <person name="Pertersen J."/>
            <person name="Brinkhoff T."/>
        </authorList>
    </citation>
    <scope>NUCLEOTIDE SEQUENCE [LARGE SCALE GENOMIC DNA]</scope>
    <source>
        <strain evidence="2 3">B14</strain>
        <plasmid evidence="2 3">pROLI127</plasmid>
    </source>
</reference>
<dbReference type="InterPro" id="IPR036291">
    <property type="entry name" value="NAD(P)-bd_dom_sf"/>
</dbReference>
<sequence>MSRILITGAGGFLGQALVRAARHAGSEVTALIRSTAPSDWTKDPSITTARVDLGGSPAPDQLAPYLEGVTSVIHAAASFGGTAHDHGRDTLRATRNLIVAMQSAKKPAKLVLISSFSVYDIAALPEGATLSEDSPLLGNGHGRDPYAIAKRAQEHQVQDSGLAHDILRPGAIYGPGRLWSAQLGFARAGRVICPGGHAQVPAIHVDHAATALVHAALRDGSGLVANLVDPSPPTQLEWLAAIGQNTHRVPLAAVLRVAQWLGRGPAWAARFKPLNYDLTRARDQLGPVPSRSFAQAVAAAKAQENTP</sequence>
<feature type="domain" description="NAD-dependent epimerase/dehydratase" evidence="1">
    <location>
        <begin position="4"/>
        <end position="218"/>
    </location>
</feature>
<dbReference type="EMBL" id="CP143424">
    <property type="protein sequence ID" value="WVX51454.1"/>
    <property type="molecule type" value="Genomic_DNA"/>
</dbReference>
<dbReference type="SUPFAM" id="SSF51735">
    <property type="entry name" value="NAD(P)-binding Rossmann-fold domains"/>
    <property type="match status" value="1"/>
</dbReference>
<dbReference type="PANTHER" id="PTHR48079">
    <property type="entry name" value="PROTEIN YEEZ"/>
    <property type="match status" value="1"/>
</dbReference>
<evidence type="ECO:0000313" key="3">
    <source>
        <dbReference type="Proteomes" id="UP001318682"/>
    </source>
</evidence>
<dbReference type="EC" id="1.1.1.412" evidence="2"/>
<name>A0ABZ2BZN5_9RHOB</name>
<keyword evidence="2" id="KW-0614">Plasmid</keyword>
<geneLocation type="plasmid" evidence="2 3">
    <name>pROLI127</name>
</geneLocation>
<accession>A0ABZ2BZN5</accession>
<dbReference type="PANTHER" id="PTHR48079:SF6">
    <property type="entry name" value="NAD(P)-BINDING DOMAIN-CONTAINING PROTEIN-RELATED"/>
    <property type="match status" value="1"/>
</dbReference>
<keyword evidence="2" id="KW-0560">Oxidoreductase</keyword>
<dbReference type="Gene3D" id="3.40.50.720">
    <property type="entry name" value="NAD(P)-binding Rossmann-like Domain"/>
    <property type="match status" value="1"/>
</dbReference>
<dbReference type="RefSeq" id="WP_187431978.1">
    <property type="nucleotide sequence ID" value="NZ_CP143424.1"/>
</dbReference>
<proteinExistence type="predicted"/>
<dbReference type="InterPro" id="IPR001509">
    <property type="entry name" value="Epimerase_deHydtase"/>
</dbReference>
<dbReference type="Proteomes" id="UP001318682">
    <property type="component" value="Plasmid pROLI127"/>
</dbReference>
<dbReference type="GO" id="GO:0016491">
    <property type="term" value="F:oxidoreductase activity"/>
    <property type="evidence" value="ECO:0007669"/>
    <property type="project" value="UniProtKB-KW"/>
</dbReference>